<evidence type="ECO:0000256" key="4">
    <source>
        <dbReference type="SAM" id="Phobius"/>
    </source>
</evidence>
<keyword evidence="1" id="KW-0677">Repeat</keyword>
<dbReference type="EMBL" id="FOHG01000042">
    <property type="protein sequence ID" value="SET22091.1"/>
    <property type="molecule type" value="Genomic_DNA"/>
</dbReference>
<accession>A0A1I0CS59</accession>
<feature type="repeat" description="TPR" evidence="3">
    <location>
        <begin position="126"/>
        <end position="159"/>
    </location>
</feature>
<proteinExistence type="predicted"/>
<dbReference type="SUPFAM" id="SSF48452">
    <property type="entry name" value="TPR-like"/>
    <property type="match status" value="1"/>
</dbReference>
<reference evidence="7 8" key="1">
    <citation type="submission" date="2016-10" db="EMBL/GenBank/DDBJ databases">
        <authorList>
            <person name="Varghese N."/>
            <person name="Submissions S."/>
        </authorList>
    </citation>
    <scope>NUCLEOTIDE SEQUENCE [LARGE SCALE GENOMIC DNA]</scope>
    <source>
        <strain evidence="5 8">WG2</strain>
        <strain evidence="6 7">WG5</strain>
    </source>
</reference>
<evidence type="ECO:0000313" key="7">
    <source>
        <dbReference type="Proteomes" id="UP000198612"/>
    </source>
</evidence>
<dbReference type="PROSITE" id="PS50005">
    <property type="entry name" value="TPR"/>
    <property type="match status" value="2"/>
</dbReference>
<dbReference type="SMART" id="SM00028">
    <property type="entry name" value="TPR"/>
    <property type="match status" value="3"/>
</dbReference>
<dbReference type="AlphaFoldDB" id="A0A1I0CS59"/>
<keyword evidence="4" id="KW-1133">Transmembrane helix</keyword>
<evidence type="ECO:0000313" key="6">
    <source>
        <dbReference type="EMBL" id="SET22091.1"/>
    </source>
</evidence>
<dbReference type="RefSeq" id="WP_089720886.1">
    <property type="nucleotide sequence ID" value="NZ_FNBJ01000050.1"/>
</dbReference>
<gene>
    <name evidence="5" type="ORF">SAMN04488598_1501</name>
    <name evidence="6" type="ORF">SAMN04515652_14221</name>
</gene>
<dbReference type="InterPro" id="IPR050498">
    <property type="entry name" value="Ycf3"/>
</dbReference>
<evidence type="ECO:0000313" key="8">
    <source>
        <dbReference type="Proteomes" id="UP000199519"/>
    </source>
</evidence>
<dbReference type="InterPro" id="IPR011990">
    <property type="entry name" value="TPR-like_helical_dom_sf"/>
</dbReference>
<dbReference type="Gene3D" id="1.25.40.10">
    <property type="entry name" value="Tetratricopeptide repeat domain"/>
    <property type="match status" value="2"/>
</dbReference>
<dbReference type="InterPro" id="IPR019734">
    <property type="entry name" value="TPR_rpt"/>
</dbReference>
<evidence type="ECO:0000256" key="1">
    <source>
        <dbReference type="ARBA" id="ARBA00022737"/>
    </source>
</evidence>
<dbReference type="Proteomes" id="UP000199519">
    <property type="component" value="Unassembled WGS sequence"/>
</dbReference>
<dbReference type="PANTHER" id="PTHR44858">
    <property type="entry name" value="TETRATRICOPEPTIDE REPEAT PROTEIN 6"/>
    <property type="match status" value="1"/>
</dbReference>
<feature type="repeat" description="TPR" evidence="3">
    <location>
        <begin position="205"/>
        <end position="238"/>
    </location>
</feature>
<keyword evidence="4" id="KW-0812">Transmembrane</keyword>
<dbReference type="Pfam" id="PF13174">
    <property type="entry name" value="TPR_6"/>
    <property type="match status" value="1"/>
</dbReference>
<name>A0A1I0CS59_9FIRM</name>
<keyword evidence="8" id="KW-1185">Reference proteome</keyword>
<keyword evidence="4" id="KW-0472">Membrane</keyword>
<organism evidence="6 7">
    <name type="scientific">Halanaerobium congolense</name>
    <dbReference type="NCBI Taxonomy" id="54121"/>
    <lineage>
        <taxon>Bacteria</taxon>
        <taxon>Bacillati</taxon>
        <taxon>Bacillota</taxon>
        <taxon>Clostridia</taxon>
        <taxon>Halanaerobiales</taxon>
        <taxon>Halanaerobiaceae</taxon>
        <taxon>Halanaerobium</taxon>
    </lineage>
</organism>
<dbReference type="Pfam" id="PF13181">
    <property type="entry name" value="TPR_8"/>
    <property type="match status" value="1"/>
</dbReference>
<evidence type="ECO:0000256" key="2">
    <source>
        <dbReference type="ARBA" id="ARBA00022803"/>
    </source>
</evidence>
<protein>
    <submittedName>
        <fullName evidence="6">Tetratricopeptide repeat-containing protein</fullName>
    </submittedName>
</protein>
<sequence>MDTLFVLLFFISIFALFIGLIKPKLVLWKGKKTRKKVFTVYSLLIITFLFLFNITYTEENLATENQTQNNAVVESKENISESDKEKAEEYYNEYKKDVMDYILGKKNEEEGLELLNSAIDHNPNEAKYYGEKATLLDYNGKKDLAIDAYKKAINLNPDYYIYYSSLASIHKEREQYEKAIVQFDKAIASIKDDNLSKEEENKNIAAYYSKIGECYFELDNKEKALENYKNAAETHPDYEQGYQLFKENL</sequence>
<feature type="transmembrane region" description="Helical" evidence="4">
    <location>
        <begin position="6"/>
        <end position="25"/>
    </location>
</feature>
<dbReference type="Proteomes" id="UP000198612">
    <property type="component" value="Unassembled WGS sequence"/>
</dbReference>
<feature type="transmembrane region" description="Helical" evidence="4">
    <location>
        <begin position="37"/>
        <end position="56"/>
    </location>
</feature>
<keyword evidence="2 3" id="KW-0802">TPR repeat</keyword>
<dbReference type="EMBL" id="FNBJ01000050">
    <property type="protein sequence ID" value="SDG13020.1"/>
    <property type="molecule type" value="Genomic_DNA"/>
</dbReference>
<dbReference type="PANTHER" id="PTHR44858:SF1">
    <property type="entry name" value="UDP-N-ACETYLGLUCOSAMINE--PEPTIDE N-ACETYLGLUCOSAMINYLTRANSFERASE SPINDLY-RELATED"/>
    <property type="match status" value="1"/>
</dbReference>
<evidence type="ECO:0000313" key="5">
    <source>
        <dbReference type="EMBL" id="SDG13020.1"/>
    </source>
</evidence>
<evidence type="ECO:0000256" key="3">
    <source>
        <dbReference type="PROSITE-ProRule" id="PRU00339"/>
    </source>
</evidence>